<feature type="binding site" evidence="12">
    <location>
        <position position="137"/>
    </location>
    <ligand>
        <name>ATP</name>
        <dbReference type="ChEBI" id="CHEBI:30616"/>
    </ligand>
</feature>
<feature type="binding site" evidence="12">
    <location>
        <position position="23"/>
    </location>
    <ligand>
        <name>Mg(2+)</name>
        <dbReference type="ChEBI" id="CHEBI:18420"/>
    </ligand>
</feature>
<feature type="binding site" evidence="12">
    <location>
        <position position="140"/>
    </location>
    <ligand>
        <name>ATP</name>
        <dbReference type="ChEBI" id="CHEBI:30616"/>
    </ligand>
</feature>
<evidence type="ECO:0000256" key="5">
    <source>
        <dbReference type="ARBA" id="ARBA00022723"/>
    </source>
</evidence>
<dbReference type="PIRSF" id="PIRSF000813">
    <property type="entry name" value="CCA_bact"/>
    <property type="match status" value="1"/>
</dbReference>
<dbReference type="Pfam" id="PF12627">
    <property type="entry name" value="PolyA_pol_RNAbd"/>
    <property type="match status" value="1"/>
</dbReference>
<dbReference type="NCBIfam" id="NF008137">
    <property type="entry name" value="PRK10885.1"/>
    <property type="match status" value="1"/>
</dbReference>
<comment type="function">
    <text evidence="12">Catalyzes the addition and repair of the essential 3'-terminal CCA sequence in tRNAs without using a nucleic acid template. Adds these three nucleotides in the order of C, C, and A to the tRNA nucleotide-73, using CTP and ATP as substrates and producing inorganic pyrophosphate. tRNA 3'-terminal CCA addition is required both for tRNA processing and repair. Also involved in tRNA surveillance by mediating tandem CCA addition to generate a CCACCA at the 3' terminus of unstable tRNAs. While stable tRNAs receive only 3'-terminal CCA, unstable tRNAs are marked with CCACCA and rapidly degraded.</text>
</comment>
<keyword evidence="5 12" id="KW-0479">Metal-binding</keyword>
<comment type="caution">
    <text evidence="14">The sequence shown here is derived from an EMBL/GenBank/DDBJ whole genome shotgun (WGS) entry which is preliminary data.</text>
</comment>
<evidence type="ECO:0000313" key="15">
    <source>
        <dbReference type="Proteomes" id="UP001199044"/>
    </source>
</evidence>
<dbReference type="PANTHER" id="PTHR47545:SF1">
    <property type="entry name" value="MULTIFUNCTIONAL CCA PROTEIN"/>
    <property type="match status" value="1"/>
</dbReference>
<dbReference type="InterPro" id="IPR003607">
    <property type="entry name" value="HD/PDEase_dom"/>
</dbReference>
<comment type="similarity">
    <text evidence="12">Belongs to the tRNA nucleotidyltransferase/poly(A) polymerase family. Bacterial CCA-adding enzyme type 1 subfamily.</text>
</comment>
<dbReference type="Pfam" id="PF01966">
    <property type="entry name" value="HD"/>
    <property type="match status" value="1"/>
</dbReference>
<gene>
    <name evidence="12" type="primary">cca</name>
    <name evidence="14" type="ORF">LDJ79_07690</name>
</gene>
<feature type="binding site" evidence="12">
    <location>
        <position position="137"/>
    </location>
    <ligand>
        <name>CTP</name>
        <dbReference type="ChEBI" id="CHEBI:37563"/>
    </ligand>
</feature>
<evidence type="ECO:0000256" key="4">
    <source>
        <dbReference type="ARBA" id="ARBA00022695"/>
    </source>
</evidence>
<evidence type="ECO:0000313" key="14">
    <source>
        <dbReference type="EMBL" id="MCA2015988.1"/>
    </source>
</evidence>
<dbReference type="HAMAP" id="MF_01261">
    <property type="entry name" value="CCA_bact_type1"/>
    <property type="match status" value="1"/>
</dbReference>
<protein>
    <recommendedName>
        <fullName evidence="12">Multifunctional CCA protein</fullName>
    </recommendedName>
    <domain>
        <recommendedName>
            <fullName evidence="12">CCA-adding enzyme</fullName>
            <ecNumber evidence="12">2.7.7.72</ecNumber>
        </recommendedName>
        <alternativeName>
            <fullName evidence="12">CCA tRNA nucleotidyltransferase</fullName>
        </alternativeName>
        <alternativeName>
            <fullName evidence="12">tRNA CCA-pyrophosphorylase</fullName>
        </alternativeName>
        <alternativeName>
            <fullName evidence="12">tRNA adenylyl-/cytidylyl-transferase</fullName>
        </alternativeName>
        <alternativeName>
            <fullName evidence="12">tRNA nucleotidyltransferase</fullName>
        </alternativeName>
        <alternativeName>
            <fullName evidence="12">tRNA-NT</fullName>
        </alternativeName>
    </domain>
    <domain>
        <recommendedName>
            <fullName evidence="12">2'-nucleotidase</fullName>
            <ecNumber evidence="12">3.1.3.-</ecNumber>
        </recommendedName>
    </domain>
    <domain>
        <recommendedName>
            <fullName evidence="12">2',3'-cyclic phosphodiesterase</fullName>
            <ecNumber evidence="12">3.1.4.-</ecNumber>
        </recommendedName>
    </domain>
    <domain>
        <recommendedName>
            <fullName evidence="12">Phosphatase</fullName>
        </recommendedName>
    </domain>
</protein>
<evidence type="ECO:0000256" key="2">
    <source>
        <dbReference type="ARBA" id="ARBA00022679"/>
    </source>
</evidence>
<keyword evidence="2 12" id="KW-0808">Transferase</keyword>
<keyword evidence="9 12" id="KW-0067">ATP-binding</keyword>
<keyword evidence="3 12" id="KW-0819">tRNA processing</keyword>
<dbReference type="InterPro" id="IPR012006">
    <property type="entry name" value="CCA_bact"/>
</dbReference>
<feature type="domain" description="HD" evidence="13">
    <location>
        <begin position="228"/>
        <end position="329"/>
    </location>
</feature>
<comment type="cofactor">
    <cofactor evidence="12">
        <name>Mg(2+)</name>
        <dbReference type="ChEBI" id="CHEBI:18420"/>
    </cofactor>
    <text evidence="12">Magnesium is required for nucleotidyltransferase activity.</text>
</comment>
<dbReference type="EC" id="3.1.4.-" evidence="12"/>
<feature type="binding site" evidence="12">
    <location>
        <position position="8"/>
    </location>
    <ligand>
        <name>ATP</name>
        <dbReference type="ChEBI" id="CHEBI:30616"/>
    </ligand>
</feature>
<accession>A0ABS7YKU7</accession>
<dbReference type="InterPro" id="IPR043519">
    <property type="entry name" value="NT_sf"/>
</dbReference>
<dbReference type="CDD" id="cd00077">
    <property type="entry name" value="HDc"/>
    <property type="match status" value="1"/>
</dbReference>
<feature type="binding site" evidence="12">
    <location>
        <position position="21"/>
    </location>
    <ligand>
        <name>Mg(2+)</name>
        <dbReference type="ChEBI" id="CHEBI:18420"/>
    </ligand>
</feature>
<dbReference type="PANTHER" id="PTHR47545">
    <property type="entry name" value="MULTIFUNCTIONAL CCA PROTEIN"/>
    <property type="match status" value="1"/>
</dbReference>
<dbReference type="Gene3D" id="1.10.3090.10">
    <property type="entry name" value="cca-adding enzyme, domain 2"/>
    <property type="match status" value="1"/>
</dbReference>
<comment type="catalytic activity">
    <reaction evidence="12">
        <text>a tRNA precursor + 2 CTP + ATP = a tRNA with a 3' CCA end + 3 diphosphate</text>
        <dbReference type="Rhea" id="RHEA:14433"/>
        <dbReference type="Rhea" id="RHEA-COMP:10465"/>
        <dbReference type="Rhea" id="RHEA-COMP:10468"/>
        <dbReference type="ChEBI" id="CHEBI:30616"/>
        <dbReference type="ChEBI" id="CHEBI:33019"/>
        <dbReference type="ChEBI" id="CHEBI:37563"/>
        <dbReference type="ChEBI" id="CHEBI:74896"/>
        <dbReference type="ChEBI" id="CHEBI:83071"/>
        <dbReference type="EC" id="2.7.7.72"/>
    </reaction>
</comment>
<evidence type="ECO:0000256" key="8">
    <source>
        <dbReference type="ARBA" id="ARBA00022801"/>
    </source>
</evidence>
<keyword evidence="7 12" id="KW-0692">RNA repair</keyword>
<comment type="domain">
    <text evidence="12">Comprises two domains: an N-terminal domain containing the nucleotidyltransferase activity and a C-terminal HD domain associated with both phosphodiesterase and phosphatase activities.</text>
</comment>
<dbReference type="HAMAP" id="MF_01262">
    <property type="entry name" value="CCA_bact_type2"/>
    <property type="match status" value="1"/>
</dbReference>
<feature type="binding site" evidence="12">
    <location>
        <position position="91"/>
    </location>
    <ligand>
        <name>CTP</name>
        <dbReference type="ChEBI" id="CHEBI:37563"/>
    </ligand>
</feature>
<dbReference type="GO" id="GO:0016787">
    <property type="term" value="F:hydrolase activity"/>
    <property type="evidence" value="ECO:0007669"/>
    <property type="project" value="UniProtKB-KW"/>
</dbReference>
<dbReference type="InterPro" id="IPR006674">
    <property type="entry name" value="HD_domain"/>
</dbReference>
<sequence>MKIYLVGGAVRDQLLQLPVHDRDWVVVGSTPQAMLQSGYQSVGKDFPVFLHPQTKEEYALARTERKTGVGYTGFDCYFAQDVTLEEDLMRRDLTINAIAQDQDGNLYDPYRGEQDIRERKLRHVSSAFVEDPLRVLRVARFAAKLHHLGFSVAKETMELMRDIANSGELNHLTPERVWQEWHKSLTTPSPEKFLEVLHECGALAVVLPEIEALFGVPQPAQWHPEIDTGLHTLMVTEQASKLSKDAQVRFAAQVHDLGKGLTPPTEWPSHKMHCHTGLTVIRKLCERIRVPNEFRDLALSVCQHHTNIHNALQLKPRTIVKILHEMNVWRRPERLEQILVCCEADHRGRLDLEHIEYPQRHYMTLAYQAALEVKPQPIIAAGFVGKDISEEQHRRRIEVVKLFKQNYLNAE</sequence>
<evidence type="ECO:0000256" key="6">
    <source>
        <dbReference type="ARBA" id="ARBA00022741"/>
    </source>
</evidence>
<dbReference type="GO" id="GO:0004810">
    <property type="term" value="F:CCA tRNA nucleotidyltransferase activity"/>
    <property type="evidence" value="ECO:0007669"/>
    <property type="project" value="UniProtKB-EC"/>
</dbReference>
<feature type="binding site" evidence="12">
    <location>
        <position position="91"/>
    </location>
    <ligand>
        <name>ATP</name>
        <dbReference type="ChEBI" id="CHEBI:30616"/>
    </ligand>
</feature>
<comment type="subunit">
    <text evidence="12">Monomer. Can also form homodimers and oligomers.</text>
</comment>
<feature type="binding site" evidence="12">
    <location>
        <position position="140"/>
    </location>
    <ligand>
        <name>CTP</name>
        <dbReference type="ChEBI" id="CHEBI:37563"/>
    </ligand>
</feature>
<dbReference type="Gene3D" id="3.30.460.10">
    <property type="entry name" value="Beta Polymerase, domain 2"/>
    <property type="match status" value="1"/>
</dbReference>
<dbReference type="Pfam" id="PF01743">
    <property type="entry name" value="PolyA_pol"/>
    <property type="match status" value="1"/>
</dbReference>
<keyword evidence="12" id="KW-0511">Multifunctional enzyme</keyword>
<dbReference type="InterPro" id="IPR050124">
    <property type="entry name" value="tRNA_CCA-adding_enzyme"/>
</dbReference>
<dbReference type="EMBL" id="JAIWIU010000043">
    <property type="protein sequence ID" value="MCA2015988.1"/>
    <property type="molecule type" value="Genomic_DNA"/>
</dbReference>
<evidence type="ECO:0000256" key="9">
    <source>
        <dbReference type="ARBA" id="ARBA00022840"/>
    </source>
</evidence>
<organism evidence="14 15">
    <name type="scientific">Vibrio tritonius</name>
    <dbReference type="NCBI Taxonomy" id="1435069"/>
    <lineage>
        <taxon>Bacteria</taxon>
        <taxon>Pseudomonadati</taxon>
        <taxon>Pseudomonadota</taxon>
        <taxon>Gammaproteobacteria</taxon>
        <taxon>Vibrionales</taxon>
        <taxon>Vibrionaceae</taxon>
        <taxon>Vibrio</taxon>
    </lineage>
</organism>
<dbReference type="RefSeq" id="WP_225250162.1">
    <property type="nucleotide sequence ID" value="NZ_JAIWIU010000043.1"/>
</dbReference>
<evidence type="ECO:0000256" key="11">
    <source>
        <dbReference type="ARBA" id="ARBA00022884"/>
    </source>
</evidence>
<dbReference type="SUPFAM" id="SSF81891">
    <property type="entry name" value="Poly A polymerase C-terminal region-like"/>
    <property type="match status" value="1"/>
</dbReference>
<name>A0ABS7YKU7_9VIBR</name>
<dbReference type="InterPro" id="IPR002646">
    <property type="entry name" value="PolA_pol_head_dom"/>
</dbReference>
<proteinExistence type="inferred from homology"/>
<evidence type="ECO:0000256" key="3">
    <source>
        <dbReference type="ARBA" id="ARBA00022694"/>
    </source>
</evidence>
<evidence type="ECO:0000259" key="13">
    <source>
        <dbReference type="PROSITE" id="PS51831"/>
    </source>
</evidence>
<keyword evidence="6 12" id="KW-0547">Nucleotide-binding</keyword>
<dbReference type="Proteomes" id="UP001199044">
    <property type="component" value="Unassembled WGS sequence"/>
</dbReference>
<dbReference type="EC" id="3.1.3.-" evidence="12"/>
<evidence type="ECO:0000256" key="10">
    <source>
        <dbReference type="ARBA" id="ARBA00022842"/>
    </source>
</evidence>
<feature type="binding site" evidence="12">
    <location>
        <position position="11"/>
    </location>
    <ligand>
        <name>ATP</name>
        <dbReference type="ChEBI" id="CHEBI:30616"/>
    </ligand>
</feature>
<evidence type="ECO:0000256" key="12">
    <source>
        <dbReference type="HAMAP-Rule" id="MF_01261"/>
    </source>
</evidence>
<keyword evidence="10 12" id="KW-0460">Magnesium</keyword>
<keyword evidence="11 12" id="KW-0694">RNA-binding</keyword>
<feature type="binding site" evidence="12">
    <location>
        <position position="8"/>
    </location>
    <ligand>
        <name>CTP</name>
        <dbReference type="ChEBI" id="CHEBI:37563"/>
    </ligand>
</feature>
<keyword evidence="15" id="KW-1185">Reference proteome</keyword>
<dbReference type="InterPro" id="IPR032828">
    <property type="entry name" value="PolyA_RNA-bd"/>
</dbReference>
<dbReference type="SUPFAM" id="SSF81301">
    <property type="entry name" value="Nucleotidyltransferase"/>
    <property type="match status" value="1"/>
</dbReference>
<evidence type="ECO:0000256" key="7">
    <source>
        <dbReference type="ARBA" id="ARBA00022800"/>
    </source>
</evidence>
<comment type="catalytic activity">
    <reaction evidence="12">
        <text>a tRNA with a 3' CCA end + 2 CTP + ATP = a tRNA with a 3' CCACCA end + 3 diphosphate</text>
        <dbReference type="Rhea" id="RHEA:76235"/>
        <dbReference type="Rhea" id="RHEA-COMP:10468"/>
        <dbReference type="Rhea" id="RHEA-COMP:18655"/>
        <dbReference type="ChEBI" id="CHEBI:30616"/>
        <dbReference type="ChEBI" id="CHEBI:33019"/>
        <dbReference type="ChEBI" id="CHEBI:37563"/>
        <dbReference type="ChEBI" id="CHEBI:83071"/>
        <dbReference type="ChEBI" id="CHEBI:195187"/>
    </reaction>
</comment>
<reference evidence="15" key="1">
    <citation type="submission" date="2023-07" db="EMBL/GenBank/DDBJ databases">
        <title>Molecular identification of indigenous halophilic bacteria isolated from red sea cost, biodegradation of synthetic dyes and assessment of degraded metabolite toxicity.</title>
        <authorList>
            <person name="Chaieb K."/>
            <person name="Altayb H.N."/>
        </authorList>
    </citation>
    <scope>NUCLEOTIDE SEQUENCE [LARGE SCALE GENOMIC DNA]</scope>
    <source>
        <strain evidence="15">K20</strain>
    </source>
</reference>
<keyword evidence="4 12" id="KW-0548">Nucleotidyltransferase</keyword>
<keyword evidence="8 12" id="KW-0378">Hydrolase</keyword>
<dbReference type="EC" id="2.7.7.72" evidence="12"/>
<keyword evidence="1 12" id="KW-0533">Nickel</keyword>
<dbReference type="CDD" id="cd05398">
    <property type="entry name" value="NT_ClassII-CCAase"/>
    <property type="match status" value="1"/>
</dbReference>
<comment type="miscellaneous">
    <text evidence="12">A single active site specifically recognizes both ATP and CTP and is responsible for their addition.</text>
</comment>
<evidence type="ECO:0000256" key="1">
    <source>
        <dbReference type="ARBA" id="ARBA00022596"/>
    </source>
</evidence>
<feature type="binding site" evidence="12">
    <location>
        <position position="11"/>
    </location>
    <ligand>
        <name>CTP</name>
        <dbReference type="ChEBI" id="CHEBI:37563"/>
    </ligand>
</feature>
<comment type="cofactor">
    <cofactor evidence="12">
        <name>Ni(2+)</name>
        <dbReference type="ChEBI" id="CHEBI:49786"/>
    </cofactor>
    <text evidence="12">Nickel for phosphatase activity.</text>
</comment>
<dbReference type="PROSITE" id="PS51831">
    <property type="entry name" value="HD"/>
    <property type="match status" value="1"/>
</dbReference>